<dbReference type="GO" id="GO:0046872">
    <property type="term" value="F:metal ion binding"/>
    <property type="evidence" value="ECO:0007669"/>
    <property type="project" value="InterPro"/>
</dbReference>
<dbReference type="AlphaFoldDB" id="A0A4P7BXX7"/>
<dbReference type="Gene3D" id="1.10.1240.10">
    <property type="entry name" value="Methionine synthase domain"/>
    <property type="match status" value="1"/>
</dbReference>
<dbReference type="GO" id="GO:0031419">
    <property type="term" value="F:cobalamin binding"/>
    <property type="evidence" value="ECO:0007669"/>
    <property type="project" value="InterPro"/>
</dbReference>
<feature type="region of interest" description="Disordered" evidence="4">
    <location>
        <begin position="1"/>
        <end position="22"/>
    </location>
</feature>
<dbReference type="SUPFAM" id="SSF46955">
    <property type="entry name" value="Putative DNA-binding domain"/>
    <property type="match status" value="1"/>
</dbReference>
<dbReference type="SMART" id="SM00422">
    <property type="entry name" value="HTH_MERR"/>
    <property type="match status" value="1"/>
</dbReference>
<dbReference type="Gene3D" id="1.10.1660.10">
    <property type="match status" value="1"/>
</dbReference>
<keyword evidence="2" id="KW-0238">DNA-binding</keyword>
<keyword evidence="3" id="KW-0804">Transcription</keyword>
<reference evidence="6 7" key="1">
    <citation type="submission" date="2019-03" db="EMBL/GenBank/DDBJ databases">
        <title>The genome sequence of Nitrosococcus wardiae strain D1FHST reveals the archetypal metabolic capacity of ammonia-oxidizing Gammaproteobacteria.</title>
        <authorList>
            <person name="Wang L."/>
            <person name="Lim C.K."/>
            <person name="Hanson T.E."/>
            <person name="Dang H."/>
            <person name="Klotz M.G."/>
        </authorList>
    </citation>
    <scope>NUCLEOTIDE SEQUENCE [LARGE SCALE GENOMIC DNA]</scope>
    <source>
        <strain evidence="6 7">D1FHS</strain>
    </source>
</reference>
<feature type="compositionally biased region" description="Pro residues" evidence="4">
    <location>
        <begin position="8"/>
        <end position="17"/>
    </location>
</feature>
<name>A0A4P7BXX7_9GAMM</name>
<dbReference type="PANTHER" id="PTHR30204:SF67">
    <property type="entry name" value="HTH-TYPE TRANSCRIPTIONAL REGULATOR MLRA-RELATED"/>
    <property type="match status" value="1"/>
</dbReference>
<dbReference type="Proteomes" id="UP000294325">
    <property type="component" value="Chromosome"/>
</dbReference>
<dbReference type="Pfam" id="PF13411">
    <property type="entry name" value="MerR_1"/>
    <property type="match status" value="1"/>
</dbReference>
<dbReference type="PANTHER" id="PTHR30204">
    <property type="entry name" value="REDOX-CYCLING DRUG-SENSING TRANSCRIPTIONAL ACTIVATOR SOXR"/>
    <property type="match status" value="1"/>
</dbReference>
<accession>A0A4P7BXX7</accession>
<dbReference type="OrthoDB" id="9800334at2"/>
<dbReference type="InterPro" id="IPR047057">
    <property type="entry name" value="MerR_fam"/>
</dbReference>
<protein>
    <submittedName>
        <fullName evidence="6">MerR family transcriptional regulator</fullName>
    </submittedName>
</protein>
<dbReference type="KEGG" id="nwr:E3U44_05730"/>
<dbReference type="GO" id="GO:0003700">
    <property type="term" value="F:DNA-binding transcription factor activity"/>
    <property type="evidence" value="ECO:0007669"/>
    <property type="project" value="InterPro"/>
</dbReference>
<evidence type="ECO:0000256" key="2">
    <source>
        <dbReference type="ARBA" id="ARBA00023125"/>
    </source>
</evidence>
<evidence type="ECO:0000256" key="4">
    <source>
        <dbReference type="SAM" id="MobiDB-lite"/>
    </source>
</evidence>
<dbReference type="RefSeq" id="WP_134357085.1">
    <property type="nucleotide sequence ID" value="NZ_CP038033.1"/>
</dbReference>
<dbReference type="InterPro" id="IPR036724">
    <property type="entry name" value="Cobalamin-bd_sf"/>
</dbReference>
<dbReference type="Gene3D" id="3.40.50.280">
    <property type="entry name" value="Cobalamin-binding domain"/>
    <property type="match status" value="1"/>
</dbReference>
<gene>
    <name evidence="6" type="ORF">E3U44_05730</name>
</gene>
<evidence type="ECO:0000259" key="5">
    <source>
        <dbReference type="PROSITE" id="PS50937"/>
    </source>
</evidence>
<dbReference type="InterPro" id="IPR009061">
    <property type="entry name" value="DNA-bd_dom_put_sf"/>
</dbReference>
<dbReference type="CDD" id="cd01104">
    <property type="entry name" value="HTH_MlrA-CarA"/>
    <property type="match status" value="1"/>
</dbReference>
<dbReference type="InterPro" id="IPR000551">
    <property type="entry name" value="MerR-type_HTH_dom"/>
</dbReference>
<evidence type="ECO:0000313" key="7">
    <source>
        <dbReference type="Proteomes" id="UP000294325"/>
    </source>
</evidence>
<feature type="domain" description="HTH merR-type" evidence="5">
    <location>
        <begin position="26"/>
        <end position="95"/>
    </location>
</feature>
<dbReference type="GO" id="GO:0003677">
    <property type="term" value="F:DNA binding"/>
    <property type="evidence" value="ECO:0007669"/>
    <property type="project" value="UniProtKB-KW"/>
</dbReference>
<keyword evidence="1" id="KW-0805">Transcription regulation</keyword>
<keyword evidence="7" id="KW-1185">Reference proteome</keyword>
<evidence type="ECO:0000256" key="1">
    <source>
        <dbReference type="ARBA" id="ARBA00023015"/>
    </source>
</evidence>
<evidence type="ECO:0000256" key="3">
    <source>
        <dbReference type="ARBA" id="ARBA00023163"/>
    </source>
</evidence>
<evidence type="ECO:0000313" key="6">
    <source>
        <dbReference type="EMBL" id="QBQ54059.1"/>
    </source>
</evidence>
<dbReference type="InterPro" id="IPR036594">
    <property type="entry name" value="Meth_synthase_dom"/>
</dbReference>
<dbReference type="SUPFAM" id="SSF52242">
    <property type="entry name" value="Cobalamin (vitamin B12)-binding domain"/>
    <property type="match status" value="1"/>
</dbReference>
<sequence length="320" mass="36304">MADHSPDPKNPPIPPPKFQEETPEALYPIREVALRTGANPVTLRAWERRYGLIKPRRTPKGHRLYSEADINLVHRIITLLSSGLAISQIRPLLEKPEATSEMGEAMATTTWKEQAEALLEAIHYFNENAIDAIYHNTFSLYPTELTLRRLLQPTLDKLRQDRERLELGAAEEGFFKNYLKYRLGARIQQQNPRNSGPRLLFACLPNDHNEMELLINTFVIVSHNYRALLLGENIPLTQIAQAASKARFQGVVLQGNVAPTPHIIESELPELVQKLSIPLFIMGQTAARFEYEISAQGAIPLPMDFQPLLEKLNTQLVHQD</sequence>
<dbReference type="EMBL" id="CP038033">
    <property type="protein sequence ID" value="QBQ54059.1"/>
    <property type="molecule type" value="Genomic_DNA"/>
</dbReference>
<dbReference type="PROSITE" id="PS50937">
    <property type="entry name" value="HTH_MERR_2"/>
    <property type="match status" value="1"/>
</dbReference>
<organism evidence="6 7">
    <name type="scientific">Nitrosococcus wardiae</name>
    <dbReference type="NCBI Taxonomy" id="1814290"/>
    <lineage>
        <taxon>Bacteria</taxon>
        <taxon>Pseudomonadati</taxon>
        <taxon>Pseudomonadota</taxon>
        <taxon>Gammaproteobacteria</taxon>
        <taxon>Chromatiales</taxon>
        <taxon>Chromatiaceae</taxon>
        <taxon>Nitrosococcus</taxon>
    </lineage>
</organism>
<proteinExistence type="predicted"/>